<evidence type="ECO:0000256" key="2">
    <source>
        <dbReference type="ARBA" id="ARBA00022827"/>
    </source>
</evidence>
<dbReference type="InterPro" id="IPR002346">
    <property type="entry name" value="Mopterin_DH_FAD-bd"/>
</dbReference>
<dbReference type="InterPro" id="IPR036318">
    <property type="entry name" value="FAD-bd_PCMH-like_sf"/>
</dbReference>
<organism evidence="5 6">
    <name type="scientific">Streptosporangium fragile</name>
    <dbReference type="NCBI Taxonomy" id="46186"/>
    <lineage>
        <taxon>Bacteria</taxon>
        <taxon>Bacillati</taxon>
        <taxon>Actinomycetota</taxon>
        <taxon>Actinomycetes</taxon>
        <taxon>Streptosporangiales</taxon>
        <taxon>Streptosporangiaceae</taxon>
        <taxon>Streptosporangium</taxon>
    </lineage>
</organism>
<evidence type="ECO:0000313" key="5">
    <source>
        <dbReference type="EMBL" id="GAA2891806.1"/>
    </source>
</evidence>
<evidence type="ECO:0000256" key="3">
    <source>
        <dbReference type="ARBA" id="ARBA00023002"/>
    </source>
</evidence>
<comment type="caution">
    <text evidence="5">The sequence shown here is derived from an EMBL/GenBank/DDBJ whole genome shotgun (WGS) entry which is preliminary data.</text>
</comment>
<evidence type="ECO:0000259" key="4">
    <source>
        <dbReference type="PROSITE" id="PS51387"/>
    </source>
</evidence>
<dbReference type="InterPro" id="IPR005107">
    <property type="entry name" value="CO_DH_flav_C"/>
</dbReference>
<dbReference type="PANTHER" id="PTHR42659">
    <property type="entry name" value="XANTHINE DEHYDROGENASE SUBUNIT C-RELATED"/>
    <property type="match status" value="1"/>
</dbReference>
<keyword evidence="3" id="KW-0560">Oxidoreductase</keyword>
<keyword evidence="1" id="KW-0285">Flavoprotein</keyword>
<keyword evidence="6" id="KW-1185">Reference proteome</keyword>
<reference evidence="5 6" key="1">
    <citation type="journal article" date="2019" name="Int. J. Syst. Evol. Microbiol.">
        <title>The Global Catalogue of Microorganisms (GCM) 10K type strain sequencing project: providing services to taxonomists for standard genome sequencing and annotation.</title>
        <authorList>
            <consortium name="The Broad Institute Genomics Platform"/>
            <consortium name="The Broad Institute Genome Sequencing Center for Infectious Disease"/>
            <person name="Wu L."/>
            <person name="Ma J."/>
        </authorList>
    </citation>
    <scope>NUCLEOTIDE SEQUENCE [LARGE SCALE GENOMIC DNA]</scope>
    <source>
        <strain evidence="5 6">JCM 6242</strain>
    </source>
</reference>
<dbReference type="Pfam" id="PF00941">
    <property type="entry name" value="FAD_binding_5"/>
    <property type="match status" value="1"/>
</dbReference>
<dbReference type="RefSeq" id="WP_344977884.1">
    <property type="nucleotide sequence ID" value="NZ_BAAAVI010000048.1"/>
</dbReference>
<dbReference type="PROSITE" id="PS51387">
    <property type="entry name" value="FAD_PCMH"/>
    <property type="match status" value="1"/>
</dbReference>
<dbReference type="SMART" id="SM01092">
    <property type="entry name" value="CO_deh_flav_C"/>
    <property type="match status" value="1"/>
</dbReference>
<dbReference type="Proteomes" id="UP001500831">
    <property type="component" value="Unassembled WGS sequence"/>
</dbReference>
<accession>A0ABN3W4J5</accession>
<sequence length="293" mass="30565">MIPASFDYVRPGTLEEACRVLGEAAAAGDDVKVLAGGQSLLPLLRLRLAYPSALVDLGRLPELRGVEDRGDHVFIGALTTHDEVVRSGVVREKTPLVALATATVADPAVRHRGTFGGSMAHADPAGDLPAVALALGCVFVVRSGEGEREIPAAEFFVDYLEPALEPGEVLVGVRVPVLGAGWGFHYEKFHRTAQSWAIVGVAAAVRQTGGAVEEARIGLTNMGPTPVRAEAVETALRGVDLSPVAAGGTDPVREACAEADDGTSPPADLHAQPDYRRHLARVLTARAVRAAAG</sequence>
<dbReference type="SUPFAM" id="SSF55447">
    <property type="entry name" value="CO dehydrogenase flavoprotein C-terminal domain-like"/>
    <property type="match status" value="1"/>
</dbReference>
<gene>
    <name evidence="5" type="ORF">GCM10010517_56200</name>
</gene>
<evidence type="ECO:0000256" key="1">
    <source>
        <dbReference type="ARBA" id="ARBA00022630"/>
    </source>
</evidence>
<dbReference type="InterPro" id="IPR051312">
    <property type="entry name" value="Diverse_Substr_Oxidored"/>
</dbReference>
<dbReference type="Gene3D" id="3.30.465.10">
    <property type="match status" value="1"/>
</dbReference>
<evidence type="ECO:0000313" key="6">
    <source>
        <dbReference type="Proteomes" id="UP001500831"/>
    </source>
</evidence>
<protein>
    <submittedName>
        <fullName evidence="5">Xanthine dehydrogenase family protein subunit M</fullName>
    </submittedName>
</protein>
<dbReference type="InterPro" id="IPR036683">
    <property type="entry name" value="CO_DH_flav_C_dom_sf"/>
</dbReference>
<dbReference type="PANTHER" id="PTHR42659:SF2">
    <property type="entry name" value="XANTHINE DEHYDROGENASE SUBUNIT C-RELATED"/>
    <property type="match status" value="1"/>
</dbReference>
<dbReference type="Pfam" id="PF03450">
    <property type="entry name" value="CO_deh_flav_C"/>
    <property type="match status" value="1"/>
</dbReference>
<dbReference type="SUPFAM" id="SSF56176">
    <property type="entry name" value="FAD-binding/transporter-associated domain-like"/>
    <property type="match status" value="1"/>
</dbReference>
<proteinExistence type="predicted"/>
<dbReference type="Gene3D" id="3.30.390.50">
    <property type="entry name" value="CO dehydrogenase flavoprotein, C-terminal domain"/>
    <property type="match status" value="1"/>
</dbReference>
<feature type="domain" description="FAD-binding PCMH-type" evidence="4">
    <location>
        <begin position="1"/>
        <end position="180"/>
    </location>
</feature>
<dbReference type="InterPro" id="IPR016167">
    <property type="entry name" value="FAD-bd_PCMH_sub1"/>
</dbReference>
<name>A0ABN3W4J5_9ACTN</name>
<keyword evidence="2" id="KW-0274">FAD</keyword>
<dbReference type="InterPro" id="IPR016166">
    <property type="entry name" value="FAD-bd_PCMH"/>
</dbReference>
<dbReference type="EMBL" id="BAAAVI010000048">
    <property type="protein sequence ID" value="GAA2891806.1"/>
    <property type="molecule type" value="Genomic_DNA"/>
</dbReference>
<dbReference type="Gene3D" id="3.30.43.10">
    <property type="entry name" value="Uridine Diphospho-n-acetylenolpyruvylglucosamine Reductase, domain 2"/>
    <property type="match status" value="1"/>
</dbReference>
<dbReference type="InterPro" id="IPR016169">
    <property type="entry name" value="FAD-bd_PCMH_sub2"/>
</dbReference>